<dbReference type="Proteomes" id="UP000664344">
    <property type="component" value="Unassembled WGS sequence"/>
</dbReference>
<evidence type="ECO:0000256" key="2">
    <source>
        <dbReference type="ARBA" id="ARBA00012528"/>
    </source>
</evidence>
<evidence type="ECO:0000256" key="7">
    <source>
        <dbReference type="ARBA" id="ARBA00022741"/>
    </source>
</evidence>
<dbReference type="SUPFAM" id="SSF55073">
    <property type="entry name" value="Nucleotide cyclase"/>
    <property type="match status" value="1"/>
</dbReference>
<keyword evidence="5" id="KW-0808">Transferase</keyword>
<dbReference type="InterPro" id="IPR048442">
    <property type="entry name" value="DosC_2nd"/>
</dbReference>
<comment type="caution">
    <text evidence="13">The sequence shown here is derived from an EMBL/GenBank/DDBJ whole genome shotgun (WGS) entry which is preliminary data.</text>
</comment>
<evidence type="ECO:0000256" key="5">
    <source>
        <dbReference type="ARBA" id="ARBA00022679"/>
    </source>
</evidence>
<dbReference type="PROSITE" id="PS50887">
    <property type="entry name" value="GGDEF"/>
    <property type="match status" value="1"/>
</dbReference>
<dbReference type="InterPro" id="IPR009050">
    <property type="entry name" value="Globin-like_sf"/>
</dbReference>
<comment type="catalytic activity">
    <reaction evidence="11">
        <text>2 GTP = 3',3'-c-di-GMP + 2 diphosphate</text>
        <dbReference type="Rhea" id="RHEA:24898"/>
        <dbReference type="ChEBI" id="CHEBI:33019"/>
        <dbReference type="ChEBI" id="CHEBI:37565"/>
        <dbReference type="ChEBI" id="CHEBI:58805"/>
        <dbReference type="EC" id="2.7.7.65"/>
    </reaction>
</comment>
<keyword evidence="6" id="KW-0479">Metal-binding</keyword>
<keyword evidence="4" id="KW-0349">Heme</keyword>
<keyword evidence="9" id="KW-0408">Iron</keyword>
<dbReference type="InterPro" id="IPR012292">
    <property type="entry name" value="Globin/Proto"/>
</dbReference>
<evidence type="ECO:0000256" key="9">
    <source>
        <dbReference type="ARBA" id="ARBA00023004"/>
    </source>
</evidence>
<dbReference type="Pfam" id="PF21118">
    <property type="entry name" value="DosC_2nd"/>
    <property type="match status" value="1"/>
</dbReference>
<dbReference type="Pfam" id="PF00990">
    <property type="entry name" value="GGDEF"/>
    <property type="match status" value="1"/>
</dbReference>
<dbReference type="SMART" id="SM00267">
    <property type="entry name" value="GGDEF"/>
    <property type="match status" value="1"/>
</dbReference>
<comment type="cofactor">
    <cofactor evidence="1">
        <name>heme</name>
        <dbReference type="ChEBI" id="CHEBI:30413"/>
    </cofactor>
</comment>
<dbReference type="InterPro" id="IPR000160">
    <property type="entry name" value="GGDEF_dom"/>
</dbReference>
<evidence type="ECO:0000256" key="11">
    <source>
        <dbReference type="ARBA" id="ARBA00034247"/>
    </source>
</evidence>
<dbReference type="CDD" id="cd14757">
    <property type="entry name" value="GS_EcDosC-like_GGDEF"/>
    <property type="match status" value="1"/>
</dbReference>
<dbReference type="Gene3D" id="3.30.70.270">
    <property type="match status" value="1"/>
</dbReference>
<name>A0ABS3BGY0_9GAMM</name>
<evidence type="ECO:0000256" key="4">
    <source>
        <dbReference type="ARBA" id="ARBA00022617"/>
    </source>
</evidence>
<keyword evidence="8" id="KW-0460">Magnesium</keyword>
<dbReference type="NCBIfam" id="TIGR00254">
    <property type="entry name" value="GGDEF"/>
    <property type="match status" value="1"/>
</dbReference>
<dbReference type="Pfam" id="PF11563">
    <property type="entry name" value="Protoglobin"/>
    <property type="match status" value="1"/>
</dbReference>
<evidence type="ECO:0000256" key="10">
    <source>
        <dbReference type="ARBA" id="ARBA00029839"/>
    </source>
</evidence>
<dbReference type="InterPro" id="IPR044398">
    <property type="entry name" value="Globin-sensor_dom"/>
</dbReference>
<dbReference type="InterPro" id="IPR050469">
    <property type="entry name" value="Diguanylate_Cyclase"/>
</dbReference>
<sequence length="460" mass="52148">MPHLSLEYLTAEWLSLNNRFEPQTRQFALSFFQEHASTLAEQFYIAMLGDAEASKYLSNDDVQRRLGASMQRWLSNLFSSEDEASVTKLIAEQRKVGEVHARIDIPLHLVLRGARCLKNSFSTLSTSGFPDQENQRVDAIRLVSETIDVAMEIMGQAYAISHDRNSRAEEAYRLFAITQNIANEKDQQRAAVLHWENQFMFEQAVGKSGSALPRIQASDFGLWFRHKGIHAFEGSVEATTILDAMETIDDVIVPLFGSDMEQIDRQSERVALLHDLRDKVKSILFHLDSLFDQNNELESGRDVLTRLLNRKFLPVVLNKQIDQARKQKTSFAVVALDLDYFKQVNDTYGHQAGDSVLQQLALILVNKSRSGDYLFRMGGEEFLLIAVDMDKTNIQRLMEKLRESVASEPFRLPEGNTINITISAGAACFDGHPDYQRLLRKADDALYEAKNAGRNRVVIA</sequence>
<evidence type="ECO:0000256" key="6">
    <source>
        <dbReference type="ARBA" id="ARBA00022723"/>
    </source>
</evidence>
<dbReference type="PANTHER" id="PTHR45138">
    <property type="entry name" value="REGULATORY COMPONENTS OF SENSORY TRANSDUCTION SYSTEM"/>
    <property type="match status" value="1"/>
</dbReference>
<feature type="domain" description="GGDEF" evidence="12">
    <location>
        <begin position="329"/>
        <end position="460"/>
    </location>
</feature>
<evidence type="ECO:0000256" key="8">
    <source>
        <dbReference type="ARBA" id="ARBA00022842"/>
    </source>
</evidence>
<dbReference type="CDD" id="cd01949">
    <property type="entry name" value="GGDEF"/>
    <property type="match status" value="1"/>
</dbReference>
<accession>A0ABS3BGY0</accession>
<dbReference type="InterPro" id="IPR043128">
    <property type="entry name" value="Rev_trsase/Diguanyl_cyclase"/>
</dbReference>
<dbReference type="EC" id="2.7.7.65" evidence="2"/>
<dbReference type="InterPro" id="IPR029787">
    <property type="entry name" value="Nucleotide_cyclase"/>
</dbReference>
<organism evidence="13 14">
    <name type="scientific">Marinobacter daepoensis</name>
    <dbReference type="NCBI Taxonomy" id="262077"/>
    <lineage>
        <taxon>Bacteria</taxon>
        <taxon>Pseudomonadati</taxon>
        <taxon>Pseudomonadota</taxon>
        <taxon>Gammaproteobacteria</taxon>
        <taxon>Pseudomonadales</taxon>
        <taxon>Marinobacteraceae</taxon>
        <taxon>Marinobacter</taxon>
    </lineage>
</organism>
<gene>
    <name evidence="13" type="ORF">JYP53_12595</name>
</gene>
<proteinExistence type="predicted"/>
<dbReference type="RefSeq" id="WP_029652379.1">
    <property type="nucleotide sequence ID" value="NZ_JAFKDB010000019.1"/>
</dbReference>
<keyword evidence="7" id="KW-0547">Nucleotide-binding</keyword>
<evidence type="ECO:0000256" key="1">
    <source>
        <dbReference type="ARBA" id="ARBA00001971"/>
    </source>
</evidence>
<evidence type="ECO:0000313" key="13">
    <source>
        <dbReference type="EMBL" id="MBN7770737.1"/>
    </source>
</evidence>
<evidence type="ECO:0000313" key="14">
    <source>
        <dbReference type="Proteomes" id="UP000664344"/>
    </source>
</evidence>
<dbReference type="InterPro" id="IPR039435">
    <property type="entry name" value="DosC_GS"/>
</dbReference>
<reference evidence="13 14" key="1">
    <citation type="submission" date="2021-02" db="EMBL/GenBank/DDBJ databases">
        <title>PHA producing bacteria isolated from coastal sediment in Guangdong, Shenzhen.</title>
        <authorList>
            <person name="Zheng W."/>
            <person name="Yu S."/>
            <person name="Huang Y."/>
        </authorList>
    </citation>
    <scope>NUCLEOTIDE SEQUENCE [LARGE SCALE GENOMIC DNA]</scope>
    <source>
        <strain evidence="13 14">TN21-5</strain>
    </source>
</reference>
<dbReference type="SUPFAM" id="SSF46458">
    <property type="entry name" value="Globin-like"/>
    <property type="match status" value="1"/>
</dbReference>
<dbReference type="Gene3D" id="1.10.490.10">
    <property type="entry name" value="Globins"/>
    <property type="match status" value="1"/>
</dbReference>
<keyword evidence="14" id="KW-1185">Reference proteome</keyword>
<dbReference type="EMBL" id="JAFKDB010000019">
    <property type="protein sequence ID" value="MBN7770737.1"/>
    <property type="molecule type" value="Genomic_DNA"/>
</dbReference>
<dbReference type="PANTHER" id="PTHR45138:SF9">
    <property type="entry name" value="DIGUANYLATE CYCLASE DGCM-RELATED"/>
    <property type="match status" value="1"/>
</dbReference>
<evidence type="ECO:0000256" key="3">
    <source>
        <dbReference type="ARBA" id="ARBA00015125"/>
    </source>
</evidence>
<evidence type="ECO:0000259" key="12">
    <source>
        <dbReference type="PROSITE" id="PS50887"/>
    </source>
</evidence>
<protein>
    <recommendedName>
        <fullName evidence="3">Diguanylate cyclase DosC</fullName>
        <ecNumber evidence="2">2.7.7.65</ecNumber>
    </recommendedName>
    <alternativeName>
        <fullName evidence="10">Direct oxygen-sensing cyclase</fullName>
    </alternativeName>
</protein>